<evidence type="ECO:0000313" key="2">
    <source>
        <dbReference type="Proteomes" id="UP000029575"/>
    </source>
</evidence>
<comment type="caution">
    <text evidence="1">The sequence shown here is derived from an EMBL/GenBank/DDBJ whole genome shotgun (WGS) entry which is preliminary data.</text>
</comment>
<name>A0AA88Z1E9_BURCE</name>
<reference evidence="1 2" key="1">
    <citation type="submission" date="2014-06" db="EMBL/GenBank/DDBJ databases">
        <authorList>
            <person name="Bishop-Lilly K.A."/>
            <person name="Broomall S.M."/>
            <person name="Chain P.S."/>
            <person name="Chertkov O."/>
            <person name="Coyne S.R."/>
            <person name="Daligault H.E."/>
            <person name="Davenport K.W."/>
            <person name="Erkkila T."/>
            <person name="Frey K.G."/>
            <person name="Gibbons H.S."/>
            <person name="Gu W."/>
            <person name="Jaissle J."/>
            <person name="Johnson S.L."/>
            <person name="Koroleva G.I."/>
            <person name="Ladner J.T."/>
            <person name="Lo C.-C."/>
            <person name="Minogue T.D."/>
            <person name="Munk C."/>
            <person name="Palacios G.F."/>
            <person name="Redden C.L."/>
            <person name="Rosenzweig C.N."/>
            <person name="Scholz M.B."/>
            <person name="Teshima H."/>
            <person name="Xu Y."/>
        </authorList>
    </citation>
    <scope>NUCLEOTIDE SEQUENCE [LARGE SCALE GENOMIC DNA]</scope>
    <source>
        <strain evidence="1 2">DWS 37UF10B-2</strain>
    </source>
</reference>
<evidence type="ECO:0000313" key="1">
    <source>
        <dbReference type="EMBL" id="KGB92251.1"/>
    </source>
</evidence>
<gene>
    <name evidence="1" type="ORF">DM43_1794</name>
</gene>
<organism evidence="1 2">
    <name type="scientific">Burkholderia cepacia</name>
    <name type="common">Pseudomonas cepacia</name>
    <dbReference type="NCBI Taxonomy" id="292"/>
    <lineage>
        <taxon>Bacteria</taxon>
        <taxon>Pseudomonadati</taxon>
        <taxon>Pseudomonadota</taxon>
        <taxon>Betaproteobacteria</taxon>
        <taxon>Burkholderiales</taxon>
        <taxon>Burkholderiaceae</taxon>
        <taxon>Burkholderia</taxon>
        <taxon>Burkholderia cepacia complex</taxon>
    </lineage>
</organism>
<dbReference type="AlphaFoldDB" id="A0AA88Z1E9"/>
<protein>
    <submittedName>
        <fullName evidence="1">Uncharacterized protein</fullName>
    </submittedName>
</protein>
<dbReference type="EMBL" id="JPGD01000006">
    <property type="protein sequence ID" value="KGB92251.1"/>
    <property type="molecule type" value="Genomic_DNA"/>
</dbReference>
<sequence>MLEPRVAAALFHEVVGMSKPTAQPREARQ</sequence>
<proteinExistence type="predicted"/>
<dbReference type="Proteomes" id="UP000029575">
    <property type="component" value="Unassembled WGS sequence"/>
</dbReference>
<accession>A0AA88Z1E9</accession>